<keyword evidence="2" id="KW-1185">Reference proteome</keyword>
<dbReference type="AlphaFoldDB" id="A0A376BKJ2"/>
<dbReference type="Proteomes" id="UP000254209">
    <property type="component" value="Unassembled WGS sequence"/>
</dbReference>
<dbReference type="RefSeq" id="WP_034294218.1">
    <property type="nucleotide sequence ID" value="NZ_CP091519.2"/>
</dbReference>
<protein>
    <submittedName>
        <fullName evidence="1">Uncharacterized protein</fullName>
    </submittedName>
</protein>
<name>A0A376BKJ2_9NEIS</name>
<dbReference type="STRING" id="1120980.GCA_000745955_01906"/>
<organism evidence="1 2">
    <name type="scientific">Alysiella crassa</name>
    <dbReference type="NCBI Taxonomy" id="153491"/>
    <lineage>
        <taxon>Bacteria</taxon>
        <taxon>Pseudomonadati</taxon>
        <taxon>Pseudomonadota</taxon>
        <taxon>Betaproteobacteria</taxon>
        <taxon>Neisseriales</taxon>
        <taxon>Neisseriaceae</taxon>
        <taxon>Alysiella</taxon>
    </lineage>
</organism>
<proteinExistence type="predicted"/>
<evidence type="ECO:0000313" key="1">
    <source>
        <dbReference type="EMBL" id="SSY70196.1"/>
    </source>
</evidence>
<reference evidence="1 2" key="1">
    <citation type="submission" date="2018-06" db="EMBL/GenBank/DDBJ databases">
        <authorList>
            <consortium name="Pathogen Informatics"/>
            <person name="Doyle S."/>
        </authorList>
    </citation>
    <scope>NUCLEOTIDE SEQUENCE [LARGE SCALE GENOMIC DNA]</scope>
    <source>
        <strain evidence="1 2">NCTC10283</strain>
    </source>
</reference>
<evidence type="ECO:0000313" key="2">
    <source>
        <dbReference type="Proteomes" id="UP000254209"/>
    </source>
</evidence>
<accession>A0A376BKJ2</accession>
<dbReference type="EMBL" id="UFSO01000002">
    <property type="protein sequence ID" value="SSY70196.1"/>
    <property type="molecule type" value="Genomic_DNA"/>
</dbReference>
<gene>
    <name evidence="1" type="ORF">NCTC10283_00272</name>
</gene>
<sequence length="253" mass="29126">MVQTQTKMADIAPKLQGLIQQSPFTPINTRSLSWQTLVREIEQVCLVDNENGRMARGIRYALEGNEQACKQEFEQVKAALTGDMSIWLVNYVSVLLHLGLYREVNACLNQYYQSVKTLGALENVLQWATTTLRNFDLLDELIRFMQQSGMDTPKLDMCMNILQSIDQELHQPIHAANLEALSFLYQQHIMPLSSHLEIDDDTVYLEYAIAHLDDHRFNQLDLDLKRHINRYLLDNYVAAKSRLVFTLTHGVEA</sequence>